<dbReference type="Proteomes" id="UP000060699">
    <property type="component" value="Chromosome"/>
</dbReference>
<dbReference type="Pfam" id="PF01263">
    <property type="entry name" value="Aldose_epim"/>
    <property type="match status" value="1"/>
</dbReference>
<keyword evidence="3" id="KW-0119">Carbohydrate metabolism</keyword>
<comment type="similarity">
    <text evidence="1">Belongs to the aldose epimerase family.</text>
</comment>
<gene>
    <name evidence="5" type="ORF">RD2015_2675</name>
</gene>
<feature type="compositionally biased region" description="Acidic residues" evidence="4">
    <location>
        <begin position="22"/>
        <end position="36"/>
    </location>
</feature>
<reference evidence="5 6" key="1">
    <citation type="submission" date="2015-12" db="EMBL/GenBank/DDBJ databases">
        <title>Complete genome of Roseateles depolymerans KCTC 42856.</title>
        <authorList>
            <person name="Kim K.M."/>
        </authorList>
    </citation>
    <scope>NUCLEOTIDE SEQUENCE [LARGE SCALE GENOMIC DNA]</scope>
    <source>
        <strain evidence="5 6">KCTC 42856</strain>
    </source>
</reference>
<dbReference type="CDD" id="cd09019">
    <property type="entry name" value="galactose_mutarotase_like"/>
    <property type="match status" value="1"/>
</dbReference>
<protein>
    <submittedName>
        <fullName evidence="5">Aldose 1-epimerase</fullName>
    </submittedName>
</protein>
<dbReference type="GO" id="GO:0033499">
    <property type="term" value="P:galactose catabolic process via UDP-galactose, Leloir pathway"/>
    <property type="evidence" value="ECO:0007669"/>
    <property type="project" value="TreeGrafter"/>
</dbReference>
<name>A0A0U3MZ31_9BURK</name>
<dbReference type="Gene3D" id="2.70.98.10">
    <property type="match status" value="1"/>
</dbReference>
<evidence type="ECO:0000256" key="4">
    <source>
        <dbReference type="SAM" id="MobiDB-lite"/>
    </source>
</evidence>
<dbReference type="OrthoDB" id="9779408at2"/>
<evidence type="ECO:0000256" key="3">
    <source>
        <dbReference type="ARBA" id="ARBA00023277"/>
    </source>
</evidence>
<dbReference type="InterPro" id="IPR008183">
    <property type="entry name" value="Aldose_1/G6P_1-epimerase"/>
</dbReference>
<evidence type="ECO:0000313" key="6">
    <source>
        <dbReference type="Proteomes" id="UP000060699"/>
    </source>
</evidence>
<dbReference type="PANTHER" id="PTHR10091">
    <property type="entry name" value="ALDOSE-1-EPIMERASE"/>
    <property type="match status" value="1"/>
</dbReference>
<dbReference type="GO" id="GO:0004034">
    <property type="term" value="F:aldose 1-epimerase activity"/>
    <property type="evidence" value="ECO:0007669"/>
    <property type="project" value="TreeGrafter"/>
</dbReference>
<dbReference type="GO" id="GO:0030246">
    <property type="term" value="F:carbohydrate binding"/>
    <property type="evidence" value="ECO:0007669"/>
    <property type="project" value="InterPro"/>
</dbReference>
<dbReference type="KEGG" id="rdp:RD2015_2675"/>
<accession>A0A0U3MZ31</accession>
<evidence type="ECO:0000313" key="5">
    <source>
        <dbReference type="EMBL" id="ALV07140.1"/>
    </source>
</evidence>
<evidence type="ECO:0000256" key="1">
    <source>
        <dbReference type="ARBA" id="ARBA00006206"/>
    </source>
</evidence>
<dbReference type="EMBL" id="CP013729">
    <property type="protein sequence ID" value="ALV07140.1"/>
    <property type="molecule type" value="Genomic_DNA"/>
</dbReference>
<dbReference type="NCBIfam" id="NF008277">
    <property type="entry name" value="PRK11055.1"/>
    <property type="match status" value="1"/>
</dbReference>
<keyword evidence="2" id="KW-0413">Isomerase</keyword>
<evidence type="ECO:0000256" key="2">
    <source>
        <dbReference type="ARBA" id="ARBA00023235"/>
    </source>
</evidence>
<dbReference type="GO" id="GO:0005737">
    <property type="term" value="C:cytoplasm"/>
    <property type="evidence" value="ECO:0007669"/>
    <property type="project" value="TreeGrafter"/>
</dbReference>
<feature type="region of interest" description="Disordered" evidence="4">
    <location>
        <begin position="1"/>
        <end position="48"/>
    </location>
</feature>
<organism evidence="5 6">
    <name type="scientific">Roseateles depolymerans</name>
    <dbReference type="NCBI Taxonomy" id="76731"/>
    <lineage>
        <taxon>Bacteria</taxon>
        <taxon>Pseudomonadati</taxon>
        <taxon>Pseudomonadota</taxon>
        <taxon>Betaproteobacteria</taxon>
        <taxon>Burkholderiales</taxon>
        <taxon>Sphaerotilaceae</taxon>
        <taxon>Roseateles</taxon>
    </lineage>
</organism>
<feature type="compositionally biased region" description="Basic and acidic residues" evidence="4">
    <location>
        <begin position="38"/>
        <end position="48"/>
    </location>
</feature>
<dbReference type="STRING" id="76731.RD2015_2675"/>
<proteinExistence type="inferred from homology"/>
<dbReference type="SUPFAM" id="SSF74650">
    <property type="entry name" value="Galactose mutarotase-like"/>
    <property type="match status" value="1"/>
</dbReference>
<dbReference type="InterPro" id="IPR014718">
    <property type="entry name" value="GH-type_carb-bd"/>
</dbReference>
<dbReference type="InterPro" id="IPR011013">
    <property type="entry name" value="Gal_mutarotase_sf_dom"/>
</dbReference>
<dbReference type="PANTHER" id="PTHR10091:SF0">
    <property type="entry name" value="GALACTOSE MUTAROTASE"/>
    <property type="match status" value="1"/>
</dbReference>
<sequence length="422" mass="46129">MSVVEGTPNGSAGGGRAADAFADTESDLDLDLDSNPEPDLRLHPNAHQGRDVDLNLDLNLDASRPEAPGEWNQKFGDFVAPSDRSGQPPVRCADAVDAWTLTGPEGLQIRVLGLGASWVGCRVPMRDGASREVLLGFDDLDSQRRNRAYVGATVGRWANRIAGQRLRSGDRSWTLATEPGANHQLHGGPGGFHQREWTLLEQAGDRLRLGLHSEDGDQGFPGDLSVEVLYRLLPGYVVEIDYRARLGGTRASPVGLTNHAYFQLDGHRDRDVRHQRLQVTASRVLPVDGQGLPTGDPTSVEHLQAGRWDYRSGRTIGQALDNAFLLEEGIASMARAAATLKSADGLLAMDLFTTLPALQVYTGEFLGSGTQGCHPNWPAFSGIALEPQYLPDSPHHPEWPQPDCWLRPGSVWAHRIRYRFRP</sequence>
<dbReference type="RefSeq" id="WP_083525615.1">
    <property type="nucleotide sequence ID" value="NZ_CP013729.1"/>
</dbReference>
<dbReference type="PATRIC" id="fig|76731.3.peg.2738"/>
<keyword evidence="6" id="KW-1185">Reference proteome</keyword>
<dbReference type="AlphaFoldDB" id="A0A0U3MZ31"/>
<dbReference type="GO" id="GO:0006006">
    <property type="term" value="P:glucose metabolic process"/>
    <property type="evidence" value="ECO:0007669"/>
    <property type="project" value="TreeGrafter"/>
</dbReference>
<dbReference type="InterPro" id="IPR047215">
    <property type="entry name" value="Galactose_mutarotase-like"/>
</dbReference>